<evidence type="ECO:0000313" key="5">
    <source>
        <dbReference type="EMBL" id="MBC8574974.1"/>
    </source>
</evidence>
<accession>A0ABR7NEZ4</accession>
<organism evidence="5 6">
    <name type="scientific">Yanshouia hominis</name>
    <dbReference type="NCBI Taxonomy" id="2763673"/>
    <lineage>
        <taxon>Bacteria</taxon>
        <taxon>Bacillati</taxon>
        <taxon>Bacillota</taxon>
        <taxon>Clostridia</taxon>
        <taxon>Eubacteriales</taxon>
        <taxon>Oscillospiraceae</taxon>
        <taxon>Yanshouia</taxon>
    </lineage>
</organism>
<dbReference type="SMART" id="SM00062">
    <property type="entry name" value="PBPb"/>
    <property type="match status" value="1"/>
</dbReference>
<evidence type="ECO:0000313" key="6">
    <source>
        <dbReference type="Proteomes" id="UP000658131"/>
    </source>
</evidence>
<comment type="caution">
    <text evidence="5">The sequence shown here is derived from an EMBL/GenBank/DDBJ whole genome shotgun (WGS) entry which is preliminary data.</text>
</comment>
<gene>
    <name evidence="5" type="ORF">H8717_00915</name>
</gene>
<dbReference type="Pfam" id="PF00497">
    <property type="entry name" value="SBP_bac_3"/>
    <property type="match status" value="1"/>
</dbReference>
<evidence type="ECO:0000256" key="2">
    <source>
        <dbReference type="SAM" id="MobiDB-lite"/>
    </source>
</evidence>
<protein>
    <submittedName>
        <fullName evidence="5">Transporter substrate-binding domain-containing protein</fullName>
    </submittedName>
</protein>
<name>A0ABR7NEZ4_9FIRM</name>
<sequence length="289" mass="29725">MKKILLVVLSLAMVLSLAACGSSSSSAPAPASSAAEASPAPEAPAAPEEAGRLAEIKAAGKIILGTSADYPPFEFHTEINGVDTIVGFDVSLAQKVADGLGVELEIVDMSFDNLLISLNKGDFDFVMASLSNTPERAKAVDFSTPYFHGAQVVVVRAADAEKYATKESLAGCQVAAQKGSIQEGVAGGIAGPENVVLLSKVGDEIAELKAGKVEAVFLDNMMAAGFAAAHDDLVMLDIGIEYESDGNVAAVKKGDTDLADYISSIFDGLTPDDINALMGEAQALAGIEE</sequence>
<dbReference type="PANTHER" id="PTHR35936">
    <property type="entry name" value="MEMBRANE-BOUND LYTIC MUREIN TRANSGLYCOSYLASE F"/>
    <property type="match status" value="1"/>
</dbReference>
<feature type="region of interest" description="Disordered" evidence="2">
    <location>
        <begin position="28"/>
        <end position="50"/>
    </location>
</feature>
<feature type="domain" description="Solute-binding protein family 3/N-terminal" evidence="4">
    <location>
        <begin position="61"/>
        <end position="281"/>
    </location>
</feature>
<dbReference type="Gene3D" id="3.40.190.10">
    <property type="entry name" value="Periplasmic binding protein-like II"/>
    <property type="match status" value="2"/>
</dbReference>
<evidence type="ECO:0000256" key="3">
    <source>
        <dbReference type="SAM" id="SignalP"/>
    </source>
</evidence>
<dbReference type="Proteomes" id="UP000658131">
    <property type="component" value="Unassembled WGS sequence"/>
</dbReference>
<dbReference type="PANTHER" id="PTHR35936:SF17">
    <property type="entry name" value="ARGININE-BINDING EXTRACELLULAR PROTEIN ARTP"/>
    <property type="match status" value="1"/>
</dbReference>
<dbReference type="RefSeq" id="WP_262398669.1">
    <property type="nucleotide sequence ID" value="NZ_JACRTB010000002.1"/>
</dbReference>
<feature type="signal peptide" evidence="3">
    <location>
        <begin position="1"/>
        <end position="18"/>
    </location>
</feature>
<feature type="compositionally biased region" description="Low complexity" evidence="2">
    <location>
        <begin position="28"/>
        <end position="48"/>
    </location>
</feature>
<reference evidence="5 6" key="1">
    <citation type="submission" date="2020-08" db="EMBL/GenBank/DDBJ databases">
        <title>Genome public.</title>
        <authorList>
            <person name="Liu C."/>
            <person name="Sun Q."/>
        </authorList>
    </citation>
    <scope>NUCLEOTIDE SEQUENCE [LARGE SCALE GENOMIC DNA]</scope>
    <source>
        <strain evidence="5 6">BX1</strain>
    </source>
</reference>
<dbReference type="SUPFAM" id="SSF53850">
    <property type="entry name" value="Periplasmic binding protein-like II"/>
    <property type="match status" value="1"/>
</dbReference>
<keyword evidence="1 3" id="KW-0732">Signal</keyword>
<evidence type="ECO:0000256" key="1">
    <source>
        <dbReference type="ARBA" id="ARBA00022729"/>
    </source>
</evidence>
<feature type="chain" id="PRO_5046461932" evidence="3">
    <location>
        <begin position="19"/>
        <end position="289"/>
    </location>
</feature>
<evidence type="ECO:0000259" key="4">
    <source>
        <dbReference type="SMART" id="SM00062"/>
    </source>
</evidence>
<dbReference type="InterPro" id="IPR001638">
    <property type="entry name" value="Solute-binding_3/MltF_N"/>
</dbReference>
<dbReference type="EMBL" id="JACRTB010000002">
    <property type="protein sequence ID" value="MBC8574974.1"/>
    <property type="molecule type" value="Genomic_DNA"/>
</dbReference>
<dbReference type="PROSITE" id="PS51257">
    <property type="entry name" value="PROKAR_LIPOPROTEIN"/>
    <property type="match status" value="1"/>
</dbReference>
<proteinExistence type="predicted"/>
<keyword evidence="6" id="KW-1185">Reference proteome</keyword>